<proteinExistence type="predicted"/>
<organism evidence="2 4">
    <name type="scientific">Dorea formicigenerans</name>
    <dbReference type="NCBI Taxonomy" id="39486"/>
    <lineage>
        <taxon>Bacteria</taxon>
        <taxon>Bacillati</taxon>
        <taxon>Bacillota</taxon>
        <taxon>Clostridia</taxon>
        <taxon>Lachnospirales</taxon>
        <taxon>Lachnospiraceae</taxon>
        <taxon>Dorea</taxon>
    </lineage>
</organism>
<comment type="caution">
    <text evidence="2">The sequence shown here is derived from an EMBL/GenBank/DDBJ whole genome shotgun (WGS) entry which is preliminary data.</text>
</comment>
<reference evidence="3 4" key="1">
    <citation type="submission" date="2018-08" db="EMBL/GenBank/DDBJ databases">
        <title>A genome reference for cultivated species of the human gut microbiota.</title>
        <authorList>
            <person name="Zou Y."/>
            <person name="Xue W."/>
            <person name="Luo G."/>
        </authorList>
    </citation>
    <scope>NUCLEOTIDE SEQUENCE [LARGE SCALE GENOMIC DNA]</scope>
    <source>
        <strain evidence="2 4">AF21-25</strain>
        <strain evidence="1 3">AF25-11</strain>
    </source>
</reference>
<accession>A0A412KU04</accession>
<dbReference type="EMBL" id="QRUK01000070">
    <property type="protein sequence ID" value="RGR52699.1"/>
    <property type="molecule type" value="Genomic_DNA"/>
</dbReference>
<protein>
    <submittedName>
        <fullName evidence="2">Arginase</fullName>
    </submittedName>
</protein>
<dbReference type="Proteomes" id="UP000283652">
    <property type="component" value="Unassembled WGS sequence"/>
</dbReference>
<dbReference type="AlphaFoldDB" id="A0A412KU04"/>
<evidence type="ECO:0000313" key="1">
    <source>
        <dbReference type="EMBL" id="RGR52699.1"/>
    </source>
</evidence>
<evidence type="ECO:0000313" key="4">
    <source>
        <dbReference type="Proteomes" id="UP000285981"/>
    </source>
</evidence>
<sequence length="54" mass="6778">MTNRNHIRLQLRIRLRFKLKSNNYSEITVVDVADRWRERNVWYLGRSRQQMETE</sequence>
<evidence type="ECO:0000313" key="2">
    <source>
        <dbReference type="EMBL" id="RGS72090.1"/>
    </source>
</evidence>
<name>A0A412KU04_9FIRM</name>
<dbReference type="Proteomes" id="UP000285981">
    <property type="component" value="Unassembled WGS sequence"/>
</dbReference>
<evidence type="ECO:0000313" key="3">
    <source>
        <dbReference type="Proteomes" id="UP000283652"/>
    </source>
</evidence>
<dbReference type="EMBL" id="QRVU01000013">
    <property type="protein sequence ID" value="RGS72090.1"/>
    <property type="molecule type" value="Genomic_DNA"/>
</dbReference>
<gene>
    <name evidence="2" type="ORF">DWX78_04095</name>
    <name evidence="1" type="ORF">DWY33_16125</name>
</gene>